<dbReference type="GO" id="GO:0042910">
    <property type="term" value="F:xenobiotic transmembrane transporter activity"/>
    <property type="evidence" value="ECO:0007669"/>
    <property type="project" value="InterPro"/>
</dbReference>
<comment type="caution">
    <text evidence="7">The sequence shown here is derived from an EMBL/GenBank/DDBJ whole genome shotgun (WGS) entry which is preliminary data.</text>
</comment>
<keyword evidence="2" id="KW-1003">Cell membrane</keyword>
<keyword evidence="4 6" id="KW-1133">Transmembrane helix</keyword>
<dbReference type="EMBL" id="VSSQ01005377">
    <property type="protein sequence ID" value="MPM28907.1"/>
    <property type="molecule type" value="Genomic_DNA"/>
</dbReference>
<evidence type="ECO:0000256" key="2">
    <source>
        <dbReference type="ARBA" id="ARBA00022475"/>
    </source>
</evidence>
<evidence type="ECO:0000256" key="4">
    <source>
        <dbReference type="ARBA" id="ARBA00022989"/>
    </source>
</evidence>
<proteinExistence type="predicted"/>
<dbReference type="PANTHER" id="PTHR43823:SF3">
    <property type="entry name" value="MULTIDRUG EXPORT PROTEIN MEPA"/>
    <property type="match status" value="1"/>
</dbReference>
<dbReference type="PANTHER" id="PTHR43823">
    <property type="entry name" value="SPORULATION PROTEIN YKVU"/>
    <property type="match status" value="1"/>
</dbReference>
<gene>
    <name evidence="7" type="ORF">SDC9_75444</name>
</gene>
<name>A0A644YKS1_9ZZZZ</name>
<accession>A0A644YKS1</accession>
<dbReference type="AlphaFoldDB" id="A0A644YKS1"/>
<reference evidence="7" key="1">
    <citation type="submission" date="2019-08" db="EMBL/GenBank/DDBJ databases">
        <authorList>
            <person name="Kucharzyk K."/>
            <person name="Murdoch R.W."/>
            <person name="Higgins S."/>
            <person name="Loffler F."/>
        </authorList>
    </citation>
    <scope>NUCLEOTIDE SEQUENCE</scope>
</reference>
<comment type="subcellular location">
    <subcellularLocation>
        <location evidence="1">Cell membrane</location>
        <topology evidence="1">Multi-pass membrane protein</topology>
    </subcellularLocation>
</comment>
<sequence>MLVSVLYNIADQIFIGWGVGYLGNAATNVVYPFTVIALALSLLIGDGCAADMSLSLGKGKTDSGNRCVGNSLSFTVILGIVLMVIGFAFENEILKLFGVTGAVLNTQEIICL</sequence>
<keyword evidence="5 6" id="KW-0472">Membrane</keyword>
<evidence type="ECO:0000256" key="3">
    <source>
        <dbReference type="ARBA" id="ARBA00022692"/>
    </source>
</evidence>
<feature type="transmembrane region" description="Helical" evidence="6">
    <location>
        <begin position="71"/>
        <end position="89"/>
    </location>
</feature>
<dbReference type="GO" id="GO:0005886">
    <property type="term" value="C:plasma membrane"/>
    <property type="evidence" value="ECO:0007669"/>
    <property type="project" value="UniProtKB-SubCell"/>
</dbReference>
<protein>
    <submittedName>
        <fullName evidence="7">Uncharacterized protein</fullName>
    </submittedName>
</protein>
<dbReference type="InterPro" id="IPR051327">
    <property type="entry name" value="MATE_MepA_subfamily"/>
</dbReference>
<feature type="transmembrane region" description="Helical" evidence="6">
    <location>
        <begin position="29"/>
        <end position="50"/>
    </location>
</feature>
<evidence type="ECO:0000256" key="6">
    <source>
        <dbReference type="SAM" id="Phobius"/>
    </source>
</evidence>
<organism evidence="7">
    <name type="scientific">bioreactor metagenome</name>
    <dbReference type="NCBI Taxonomy" id="1076179"/>
    <lineage>
        <taxon>unclassified sequences</taxon>
        <taxon>metagenomes</taxon>
        <taxon>ecological metagenomes</taxon>
    </lineage>
</organism>
<dbReference type="GO" id="GO:0015297">
    <property type="term" value="F:antiporter activity"/>
    <property type="evidence" value="ECO:0007669"/>
    <property type="project" value="InterPro"/>
</dbReference>
<evidence type="ECO:0000256" key="5">
    <source>
        <dbReference type="ARBA" id="ARBA00023136"/>
    </source>
</evidence>
<evidence type="ECO:0000313" key="7">
    <source>
        <dbReference type="EMBL" id="MPM28907.1"/>
    </source>
</evidence>
<keyword evidence="3 6" id="KW-0812">Transmembrane</keyword>
<dbReference type="InterPro" id="IPR002528">
    <property type="entry name" value="MATE_fam"/>
</dbReference>
<dbReference type="Pfam" id="PF01554">
    <property type="entry name" value="MatE"/>
    <property type="match status" value="1"/>
</dbReference>
<evidence type="ECO:0000256" key="1">
    <source>
        <dbReference type="ARBA" id="ARBA00004651"/>
    </source>
</evidence>